<proteinExistence type="predicted"/>
<gene>
    <name evidence="1" type="ORF">METZ01_LOCUS466541</name>
</gene>
<feature type="non-terminal residue" evidence="1">
    <location>
        <position position="132"/>
    </location>
</feature>
<dbReference type="InterPro" id="IPR029044">
    <property type="entry name" value="Nucleotide-diphossugar_trans"/>
</dbReference>
<sequence>MNIGFLITARLKSTRLKKKILLPLNGYTVIERIIQRAKQVVEGEKVVLCTSTVHQDLPLVETAIKNNIYYFNGHPDDVLQRLLNAAEFFSFDFFIGITADNPLFSIHHANIIKDMLTRDPSLDYVYTTGMPI</sequence>
<dbReference type="AlphaFoldDB" id="A0A383B0R5"/>
<dbReference type="InterPro" id="IPR003329">
    <property type="entry name" value="Cytidylyl_trans"/>
</dbReference>
<dbReference type="Pfam" id="PF02348">
    <property type="entry name" value="CTP_transf_3"/>
    <property type="match status" value="1"/>
</dbReference>
<reference evidence="1" key="1">
    <citation type="submission" date="2018-05" db="EMBL/GenBank/DDBJ databases">
        <authorList>
            <person name="Lanie J.A."/>
            <person name="Ng W.-L."/>
            <person name="Kazmierczak K.M."/>
            <person name="Andrzejewski T.M."/>
            <person name="Davidsen T.M."/>
            <person name="Wayne K.J."/>
            <person name="Tettelin H."/>
            <person name="Glass J.I."/>
            <person name="Rusch D."/>
            <person name="Podicherti R."/>
            <person name="Tsui H.-C.T."/>
            <person name="Winkler M.E."/>
        </authorList>
    </citation>
    <scope>NUCLEOTIDE SEQUENCE</scope>
</reference>
<dbReference type="GO" id="GO:0005829">
    <property type="term" value="C:cytosol"/>
    <property type="evidence" value="ECO:0007669"/>
    <property type="project" value="TreeGrafter"/>
</dbReference>
<dbReference type="Gene3D" id="3.90.550.10">
    <property type="entry name" value="Spore Coat Polysaccharide Biosynthesis Protein SpsA, Chain A"/>
    <property type="match status" value="1"/>
</dbReference>
<protein>
    <recommendedName>
        <fullName evidence="2">Acylneuraminate cytidylyltransferase</fullName>
    </recommendedName>
</protein>
<dbReference type="PANTHER" id="PTHR42866">
    <property type="entry name" value="3-DEOXY-MANNO-OCTULOSONATE CYTIDYLYLTRANSFERASE"/>
    <property type="match status" value="1"/>
</dbReference>
<dbReference type="PANTHER" id="PTHR42866:SF1">
    <property type="entry name" value="SPORE COAT POLYSACCHARIDE BIOSYNTHESIS PROTEIN SPSF"/>
    <property type="match status" value="1"/>
</dbReference>
<evidence type="ECO:0008006" key="2">
    <source>
        <dbReference type="Google" id="ProtNLM"/>
    </source>
</evidence>
<organism evidence="1">
    <name type="scientific">marine metagenome</name>
    <dbReference type="NCBI Taxonomy" id="408172"/>
    <lineage>
        <taxon>unclassified sequences</taxon>
        <taxon>metagenomes</taxon>
        <taxon>ecological metagenomes</taxon>
    </lineage>
</organism>
<dbReference type="EMBL" id="UINC01196608">
    <property type="protein sequence ID" value="SVE13687.1"/>
    <property type="molecule type" value="Genomic_DNA"/>
</dbReference>
<dbReference type="SUPFAM" id="SSF53448">
    <property type="entry name" value="Nucleotide-diphospho-sugar transferases"/>
    <property type="match status" value="1"/>
</dbReference>
<evidence type="ECO:0000313" key="1">
    <source>
        <dbReference type="EMBL" id="SVE13687.1"/>
    </source>
</evidence>
<accession>A0A383B0R5</accession>
<name>A0A383B0R5_9ZZZZ</name>